<reference evidence="2" key="2">
    <citation type="journal article" date="2018" name="Environ. Sci. Technol.">
        <title>The Toxicogenome of Hyalella azteca: A Model for Sediment Ecotoxicology and Evolutionary Toxicology.</title>
        <authorList>
            <person name="Poynton H.C."/>
            <person name="Hasenbein S."/>
            <person name="Benoit J.B."/>
            <person name="Sepulveda M.S."/>
            <person name="Poelchau M.F."/>
            <person name="Hughes D.S.T."/>
            <person name="Murali S.C."/>
            <person name="Chen S."/>
            <person name="Glastad K.M."/>
            <person name="Goodisman M.A.D."/>
            <person name="Werren J.H."/>
            <person name="Vineis J.H."/>
            <person name="Bowen J.L."/>
            <person name="Friedrich M."/>
            <person name="Jones J."/>
            <person name="Robertson H.M."/>
            <person name="Feyereisen R."/>
            <person name="Mechler-Hickson A."/>
            <person name="Mathers N."/>
            <person name="Lee C.E."/>
            <person name="Colbourne J.K."/>
            <person name="Biales A."/>
            <person name="Johnston J.S."/>
            <person name="Wellborn G.A."/>
            <person name="Rosendale A.J."/>
            <person name="Cridge A.G."/>
            <person name="Munoz-Torres M.C."/>
            <person name="Bain P.A."/>
            <person name="Manny A.R."/>
            <person name="Major K.M."/>
            <person name="Lambert F.N."/>
            <person name="Vulpe C.D."/>
            <person name="Tuck P."/>
            <person name="Blalock B.J."/>
            <person name="Lin Y.Y."/>
            <person name="Smith M.E."/>
            <person name="Ochoa-Acuna H."/>
            <person name="Chen M.M."/>
            <person name="Childers C.P."/>
            <person name="Qu J."/>
            <person name="Dugan S."/>
            <person name="Lee S.L."/>
            <person name="Chao H."/>
            <person name="Dinh H."/>
            <person name="Han Y."/>
            <person name="Doddapaneni H."/>
            <person name="Worley K.C."/>
            <person name="Muzny D.M."/>
            <person name="Gibbs R.A."/>
            <person name="Richards S."/>
        </authorList>
    </citation>
    <scope>NUCLEOTIDE SEQUENCE</scope>
    <source>
        <strain evidence="2">HAZT.00-mixed</strain>
        <tissue evidence="2">Whole organism</tissue>
    </source>
</reference>
<reference evidence="2" key="1">
    <citation type="submission" date="2014-08" db="EMBL/GenBank/DDBJ databases">
        <authorList>
            <person name="Murali S."/>
            <person name="Richards S."/>
            <person name="Bandaranaike D."/>
            <person name="Bellair M."/>
            <person name="Blankenburg K."/>
            <person name="Chao H."/>
            <person name="Dinh H."/>
            <person name="Doddapaneni H."/>
            <person name="Dugan-Rocha S."/>
            <person name="Elkadiri S."/>
            <person name="Gnanaolivu R."/>
            <person name="Hughes D."/>
            <person name="Lee S."/>
            <person name="Li M."/>
            <person name="Ming W."/>
            <person name="Munidasa M."/>
            <person name="Muniz J."/>
            <person name="Nguyen L."/>
            <person name="Osuji N."/>
            <person name="Pu L.-L."/>
            <person name="Puazo M."/>
            <person name="Skinner E."/>
            <person name="Qu C."/>
            <person name="Quiroz J."/>
            <person name="Raj R."/>
            <person name="Weissenberger G."/>
            <person name="Xin Y."/>
            <person name="Zou X."/>
            <person name="Han Y."/>
            <person name="Worley K."/>
            <person name="Muzny D."/>
            <person name="Gibbs R."/>
        </authorList>
    </citation>
    <scope>NUCLEOTIDE SEQUENCE</scope>
    <source>
        <strain evidence="2">HAZT.00-mixed</strain>
        <tissue evidence="2">Whole organism</tissue>
    </source>
</reference>
<comment type="caution">
    <text evidence="2">The sequence shown here is derived from an EMBL/GenBank/DDBJ whole genome shotgun (WGS) entry which is preliminary data.</text>
</comment>
<keyword evidence="1" id="KW-0732">Signal</keyword>
<feature type="signal peptide" evidence="1">
    <location>
        <begin position="1"/>
        <end position="19"/>
    </location>
</feature>
<dbReference type="EMBL" id="JQDR03008840">
    <property type="protein sequence ID" value="KAA0196551.1"/>
    <property type="molecule type" value="Genomic_DNA"/>
</dbReference>
<evidence type="ECO:0000256" key="1">
    <source>
        <dbReference type="SAM" id="SignalP"/>
    </source>
</evidence>
<dbReference type="OrthoDB" id="10533606at2759"/>
<evidence type="ECO:0000313" key="2">
    <source>
        <dbReference type="EMBL" id="KAA0196551.1"/>
    </source>
</evidence>
<sequence length="171" mass="17895">MVRFVQVVLLLVGVAGCQAAAGFFDGFGGGKDKGKGESPKHVYYVVHNPIYVQQKPKAYGHGGGGYGHGGGGYGGHGGGGYGHGGGGYGGGHFITYETAGGYGHHDTGYHRSDNLDEYEQTHEVPHVPKERTSGYGDDVVKKAAEYEYIGGHSGAFHVMDYGGDKGKNGRK</sequence>
<dbReference type="PROSITE" id="PS51257">
    <property type="entry name" value="PROKAR_LIPOPROTEIN"/>
    <property type="match status" value="1"/>
</dbReference>
<organism evidence="2">
    <name type="scientific">Hyalella azteca</name>
    <name type="common">Amphipod</name>
    <dbReference type="NCBI Taxonomy" id="294128"/>
    <lineage>
        <taxon>Eukaryota</taxon>
        <taxon>Metazoa</taxon>
        <taxon>Ecdysozoa</taxon>
        <taxon>Arthropoda</taxon>
        <taxon>Crustacea</taxon>
        <taxon>Multicrustacea</taxon>
        <taxon>Malacostraca</taxon>
        <taxon>Eumalacostraca</taxon>
        <taxon>Peracarida</taxon>
        <taxon>Amphipoda</taxon>
        <taxon>Senticaudata</taxon>
        <taxon>Talitrida</taxon>
        <taxon>Talitroidea</taxon>
        <taxon>Hyalellidae</taxon>
        <taxon>Hyalella</taxon>
    </lineage>
</organism>
<dbReference type="Proteomes" id="UP000711488">
    <property type="component" value="Unassembled WGS sequence"/>
</dbReference>
<reference evidence="2" key="3">
    <citation type="submission" date="2019-06" db="EMBL/GenBank/DDBJ databases">
        <authorList>
            <person name="Poynton C."/>
            <person name="Hasenbein S."/>
            <person name="Benoit J.B."/>
            <person name="Sepulveda M.S."/>
            <person name="Poelchau M.F."/>
            <person name="Murali S.C."/>
            <person name="Chen S."/>
            <person name="Glastad K.M."/>
            <person name="Werren J.H."/>
            <person name="Vineis J.H."/>
            <person name="Bowen J.L."/>
            <person name="Friedrich M."/>
            <person name="Jones J."/>
            <person name="Robertson H.M."/>
            <person name="Feyereisen R."/>
            <person name="Mechler-Hickson A."/>
            <person name="Mathers N."/>
            <person name="Lee C.E."/>
            <person name="Colbourne J.K."/>
            <person name="Biales A."/>
            <person name="Johnston J.S."/>
            <person name="Wellborn G.A."/>
            <person name="Rosendale A.J."/>
            <person name="Cridge A.G."/>
            <person name="Munoz-Torres M.C."/>
            <person name="Bain P.A."/>
            <person name="Manny A.R."/>
            <person name="Major K.M."/>
            <person name="Lambert F.N."/>
            <person name="Vulpe C.D."/>
            <person name="Tuck P."/>
            <person name="Blalock B.J."/>
            <person name="Lin Y.-Y."/>
            <person name="Smith M.E."/>
            <person name="Ochoa-Acuna H."/>
            <person name="Chen M.-J.M."/>
            <person name="Childers C.P."/>
            <person name="Qu J."/>
            <person name="Dugan S."/>
            <person name="Lee S.L."/>
            <person name="Chao H."/>
            <person name="Dinh H."/>
            <person name="Han Y."/>
            <person name="Doddapaneni H."/>
            <person name="Worley K.C."/>
            <person name="Muzny D.M."/>
            <person name="Gibbs R.A."/>
            <person name="Richards S."/>
        </authorList>
    </citation>
    <scope>NUCLEOTIDE SEQUENCE</scope>
    <source>
        <strain evidence="2">HAZT.00-mixed</strain>
        <tissue evidence="2">Whole organism</tissue>
    </source>
</reference>
<accession>A0A6A0H296</accession>
<protein>
    <recommendedName>
        <fullName evidence="3">Cuticle Protein CPR RR Uncl</fullName>
    </recommendedName>
</protein>
<gene>
    <name evidence="2" type="ORF">HAZT_HAZT009626</name>
</gene>
<feature type="chain" id="PRO_5025545217" description="Cuticle Protein CPR RR Uncl" evidence="1">
    <location>
        <begin position="20"/>
        <end position="171"/>
    </location>
</feature>
<proteinExistence type="predicted"/>
<dbReference type="AlphaFoldDB" id="A0A6A0H296"/>
<evidence type="ECO:0008006" key="3">
    <source>
        <dbReference type="Google" id="ProtNLM"/>
    </source>
</evidence>
<name>A0A6A0H296_HYAAZ</name>